<keyword evidence="1" id="KW-0808">Transferase</keyword>
<dbReference type="SUPFAM" id="SSF53448">
    <property type="entry name" value="Nucleotide-diphospho-sugar transferases"/>
    <property type="match status" value="1"/>
</dbReference>
<dbReference type="InterPro" id="IPR050793">
    <property type="entry name" value="CMP-NeuNAc_synthase"/>
</dbReference>
<organism evidence="1 2">
    <name type="scientific">Methanogenium marinum</name>
    <dbReference type="NCBI Taxonomy" id="348610"/>
    <lineage>
        <taxon>Archaea</taxon>
        <taxon>Methanobacteriati</taxon>
        <taxon>Methanobacteriota</taxon>
        <taxon>Stenosarchaea group</taxon>
        <taxon>Methanomicrobia</taxon>
        <taxon>Methanomicrobiales</taxon>
        <taxon>Methanomicrobiaceae</taxon>
        <taxon>Methanogenium</taxon>
    </lineage>
</organism>
<dbReference type="InterPro" id="IPR003329">
    <property type="entry name" value="Cytidylyl_trans"/>
</dbReference>
<proteinExistence type="predicted"/>
<evidence type="ECO:0000313" key="1">
    <source>
        <dbReference type="EMBL" id="MDE4907291.1"/>
    </source>
</evidence>
<keyword evidence="2" id="KW-1185">Reference proteome</keyword>
<gene>
    <name evidence="1" type="ORF">L0665_01465</name>
</gene>
<name>A0A9Q4KRS7_9EURY</name>
<dbReference type="RefSeq" id="WP_274923950.1">
    <property type="nucleotide sequence ID" value="NZ_JAKELO010000002.1"/>
</dbReference>
<reference evidence="1" key="1">
    <citation type="submission" date="2022-01" db="EMBL/GenBank/DDBJ databases">
        <title>Draft genome of Methanogenium marinum DSM 15558.</title>
        <authorList>
            <person name="Chen S.-C."/>
            <person name="You Y.-T."/>
        </authorList>
    </citation>
    <scope>NUCLEOTIDE SEQUENCE</scope>
    <source>
        <strain evidence="1">DSM 15558</strain>
    </source>
</reference>
<keyword evidence="1" id="KW-0548">Nucleotidyltransferase</keyword>
<dbReference type="InterPro" id="IPR029044">
    <property type="entry name" value="Nucleotide-diphossugar_trans"/>
</dbReference>
<dbReference type="PANTHER" id="PTHR21485:SF6">
    <property type="entry name" value="N-ACYLNEURAMINATE CYTIDYLYLTRANSFERASE-RELATED"/>
    <property type="match status" value="1"/>
</dbReference>
<protein>
    <submittedName>
        <fullName evidence="1">Acylneuraminate cytidylyltransferase family protein</fullName>
    </submittedName>
</protein>
<evidence type="ECO:0000313" key="2">
    <source>
        <dbReference type="Proteomes" id="UP001143747"/>
    </source>
</evidence>
<comment type="caution">
    <text evidence="1">The sequence shown here is derived from an EMBL/GenBank/DDBJ whole genome shotgun (WGS) entry which is preliminary data.</text>
</comment>
<dbReference type="Pfam" id="PF02348">
    <property type="entry name" value="CTP_transf_3"/>
    <property type="match status" value="1"/>
</dbReference>
<dbReference type="EMBL" id="JAKELO010000002">
    <property type="protein sequence ID" value="MDE4907291.1"/>
    <property type="molecule type" value="Genomic_DNA"/>
</dbReference>
<accession>A0A9Q4KRS7</accession>
<dbReference type="AlphaFoldDB" id="A0A9Q4KRS7"/>
<dbReference type="Proteomes" id="UP001143747">
    <property type="component" value="Unassembled WGS sequence"/>
</dbReference>
<dbReference type="GO" id="GO:0008781">
    <property type="term" value="F:N-acylneuraminate cytidylyltransferase activity"/>
    <property type="evidence" value="ECO:0007669"/>
    <property type="project" value="TreeGrafter"/>
</dbReference>
<dbReference type="PANTHER" id="PTHR21485">
    <property type="entry name" value="HAD SUPERFAMILY MEMBERS CMAS AND KDSC"/>
    <property type="match status" value="1"/>
</dbReference>
<sequence length="243" mass="27226">MTPYIVGFIFARGGSKGVPRKNIRLLSGKPLIAYAIQAAQSSNLIERVIVSTDDKEILQISNQYGAETPFIRPLELAKDNSPELLAWKHAINMINIETDKKIDVFVSIPSTAPLRHVEDIDNCINLLLNSDADIVISVKKADRNPYFNMVTLDENGYAKIVMNSNHGSINRRQDAPIIYDVATVAYAARPEYILQANSIFEGKVKLIEIPPERALDIDTELDFRIAEYMIKDEQSYKSSVGDK</sequence>
<dbReference type="CDD" id="cd02513">
    <property type="entry name" value="CMP-NeuAc_Synthase"/>
    <property type="match status" value="1"/>
</dbReference>
<dbReference type="Gene3D" id="3.90.550.10">
    <property type="entry name" value="Spore Coat Polysaccharide Biosynthesis Protein SpsA, Chain A"/>
    <property type="match status" value="1"/>
</dbReference>